<dbReference type="Proteomes" id="UP000321393">
    <property type="component" value="Unassembled WGS sequence"/>
</dbReference>
<feature type="coiled-coil region" evidence="1">
    <location>
        <begin position="21"/>
        <end position="55"/>
    </location>
</feature>
<accession>A0A5A7TL29</accession>
<dbReference type="Proteomes" id="UP000321947">
    <property type="component" value="Unassembled WGS sequence"/>
</dbReference>
<evidence type="ECO:0000256" key="1">
    <source>
        <dbReference type="SAM" id="Coils"/>
    </source>
</evidence>
<protein>
    <submittedName>
        <fullName evidence="2 3">Disease resistance protein RGA3 isoform X1</fullName>
    </submittedName>
</protein>
<evidence type="ECO:0000313" key="3">
    <source>
        <dbReference type="EMBL" id="TYK01001.1"/>
    </source>
</evidence>
<evidence type="ECO:0000313" key="2">
    <source>
        <dbReference type="EMBL" id="KAA0042417.1"/>
    </source>
</evidence>
<comment type="caution">
    <text evidence="2">The sequence shown here is derived from an EMBL/GenBank/DDBJ whole genome shotgun (WGS) entry which is preliminary data.</text>
</comment>
<dbReference type="AlphaFoldDB" id="A0A5A7TL29"/>
<organism evidence="2 4">
    <name type="scientific">Cucumis melo var. makuwa</name>
    <name type="common">Oriental melon</name>
    <dbReference type="NCBI Taxonomy" id="1194695"/>
    <lineage>
        <taxon>Eukaryota</taxon>
        <taxon>Viridiplantae</taxon>
        <taxon>Streptophyta</taxon>
        <taxon>Embryophyta</taxon>
        <taxon>Tracheophyta</taxon>
        <taxon>Spermatophyta</taxon>
        <taxon>Magnoliopsida</taxon>
        <taxon>eudicotyledons</taxon>
        <taxon>Gunneridae</taxon>
        <taxon>Pentapetalae</taxon>
        <taxon>rosids</taxon>
        <taxon>fabids</taxon>
        <taxon>Cucurbitales</taxon>
        <taxon>Cucurbitaceae</taxon>
        <taxon>Benincaseae</taxon>
        <taxon>Cucumis</taxon>
    </lineage>
</organism>
<sequence length="146" mass="16707">MAEFLWTFAVQEVLKKVLTLVAKQISLAREVKNVLQRLQKELVETQKIVNAITDDLLDLFVYEHLQQKVAHFLFASARTKKMKEIIALLNEHRTKLPQILQLEHTPSNITETEFGQIQVTVSKPEDYVVGKHSLLSFSNVPSLLNA</sequence>
<evidence type="ECO:0000313" key="4">
    <source>
        <dbReference type="Proteomes" id="UP000321393"/>
    </source>
</evidence>
<gene>
    <name evidence="3" type="ORF">E5676_scaffold602G002020</name>
    <name evidence="2" type="ORF">E6C27_scaffold943G00320</name>
</gene>
<keyword evidence="1" id="KW-0175">Coiled coil</keyword>
<reference evidence="4 5" key="1">
    <citation type="submission" date="2019-08" db="EMBL/GenBank/DDBJ databases">
        <title>Draft genome sequences of two oriental melons (Cucumis melo L. var makuwa).</title>
        <authorList>
            <person name="Kwon S.-Y."/>
        </authorList>
    </citation>
    <scope>NUCLEOTIDE SEQUENCE [LARGE SCALE GENOMIC DNA]</scope>
    <source>
        <strain evidence="5">cv. Chang Bougi</strain>
        <strain evidence="4">cv. SW 3</strain>
        <tissue evidence="2">Leaf</tissue>
    </source>
</reference>
<name>A0A5A7TL29_CUCMM</name>
<dbReference type="EMBL" id="SSTE01016095">
    <property type="protein sequence ID" value="KAA0042417.1"/>
    <property type="molecule type" value="Genomic_DNA"/>
</dbReference>
<evidence type="ECO:0000313" key="5">
    <source>
        <dbReference type="Proteomes" id="UP000321947"/>
    </source>
</evidence>
<proteinExistence type="predicted"/>
<dbReference type="OrthoDB" id="2018467at2759"/>
<dbReference type="EMBL" id="SSTD01016371">
    <property type="protein sequence ID" value="TYK01001.1"/>
    <property type="molecule type" value="Genomic_DNA"/>
</dbReference>